<accession>A0A832SYW0</accession>
<evidence type="ECO:0000313" key="1">
    <source>
        <dbReference type="EMBL" id="HII47282.1"/>
    </source>
</evidence>
<protein>
    <submittedName>
        <fullName evidence="1">Uncharacterized protein</fullName>
    </submittedName>
</protein>
<organism evidence="1 2">
    <name type="scientific">Pyrobaculum aerophilum</name>
    <dbReference type="NCBI Taxonomy" id="13773"/>
    <lineage>
        <taxon>Archaea</taxon>
        <taxon>Thermoproteota</taxon>
        <taxon>Thermoprotei</taxon>
        <taxon>Thermoproteales</taxon>
        <taxon>Thermoproteaceae</taxon>
        <taxon>Pyrobaculum</taxon>
    </lineage>
</organism>
<dbReference type="RefSeq" id="WP_128621520.1">
    <property type="nucleotide sequence ID" value="NZ_DUJP01000028.1"/>
</dbReference>
<dbReference type="GeneID" id="38937900"/>
<dbReference type="EMBL" id="DUJP01000028">
    <property type="protein sequence ID" value="HII47282.1"/>
    <property type="molecule type" value="Genomic_DNA"/>
</dbReference>
<sequence>MGEGNGNLVGELEKERRRNLEHNLRVVEYFAKLAAAGDPDYWRSYVEFINAFYRYLWKRLEDPLFLETYLRVLEIRRRRVRREPPEPIEGIPI</sequence>
<comment type="caution">
    <text evidence="1">The sequence shown here is derived from an EMBL/GenBank/DDBJ whole genome shotgun (WGS) entry which is preliminary data.</text>
</comment>
<reference evidence="1" key="1">
    <citation type="journal article" date="2020" name="bioRxiv">
        <title>A rank-normalized archaeal taxonomy based on genome phylogeny resolves widespread incomplete and uneven classifications.</title>
        <authorList>
            <person name="Rinke C."/>
            <person name="Chuvochina M."/>
            <person name="Mussig A.J."/>
            <person name="Chaumeil P.-A."/>
            <person name="Waite D.W."/>
            <person name="Whitman W.B."/>
            <person name="Parks D.H."/>
            <person name="Hugenholtz P."/>
        </authorList>
    </citation>
    <scope>NUCLEOTIDE SEQUENCE</scope>
    <source>
        <strain evidence="1">UBA8839</strain>
    </source>
</reference>
<dbReference type="AlphaFoldDB" id="A0A832SYW0"/>
<name>A0A832SYW0_9CREN</name>
<gene>
    <name evidence="1" type="ORF">HA333_07520</name>
</gene>
<dbReference type="Proteomes" id="UP000651120">
    <property type="component" value="Unassembled WGS sequence"/>
</dbReference>
<evidence type="ECO:0000313" key="2">
    <source>
        <dbReference type="Proteomes" id="UP000651120"/>
    </source>
</evidence>
<proteinExistence type="predicted"/>